<dbReference type="PANTHER" id="PTHR24123">
    <property type="entry name" value="ANKYRIN REPEAT-CONTAINING"/>
    <property type="match status" value="1"/>
</dbReference>
<protein>
    <submittedName>
        <fullName evidence="4">Ankyrin repeat-containing protein</fullName>
    </submittedName>
</protein>
<evidence type="ECO:0000313" key="4">
    <source>
        <dbReference type="EMBL" id="KAJ6249790.1"/>
    </source>
</evidence>
<dbReference type="Proteomes" id="UP001150062">
    <property type="component" value="Unassembled WGS sequence"/>
</dbReference>
<dbReference type="InterPro" id="IPR002110">
    <property type="entry name" value="Ankyrin_rpt"/>
</dbReference>
<dbReference type="Pfam" id="PF12796">
    <property type="entry name" value="Ank_2"/>
    <property type="match status" value="2"/>
</dbReference>
<dbReference type="InterPro" id="IPR051165">
    <property type="entry name" value="Multifunctional_ANK_Repeat"/>
</dbReference>
<keyword evidence="2 3" id="KW-0040">ANK repeat</keyword>
<feature type="repeat" description="ANK" evidence="3">
    <location>
        <begin position="682"/>
        <end position="716"/>
    </location>
</feature>
<evidence type="ECO:0000256" key="1">
    <source>
        <dbReference type="ARBA" id="ARBA00022737"/>
    </source>
</evidence>
<reference evidence="4" key="1">
    <citation type="submission" date="2022-08" db="EMBL/GenBank/DDBJ databases">
        <title>Novel sulfate-reducing endosymbionts in the free-living metamonad Anaeramoeba.</title>
        <authorList>
            <person name="Jerlstrom-Hultqvist J."/>
            <person name="Cepicka I."/>
            <person name="Gallot-Lavallee L."/>
            <person name="Salas-Leiva D."/>
            <person name="Curtis B.A."/>
            <person name="Zahonova K."/>
            <person name="Pipaliya S."/>
            <person name="Dacks J."/>
            <person name="Roger A.J."/>
        </authorList>
    </citation>
    <scope>NUCLEOTIDE SEQUENCE</scope>
    <source>
        <strain evidence="4">Schooner1</strain>
    </source>
</reference>
<evidence type="ECO:0000313" key="5">
    <source>
        <dbReference type="Proteomes" id="UP001150062"/>
    </source>
</evidence>
<dbReference type="Gene3D" id="1.25.40.20">
    <property type="entry name" value="Ankyrin repeat-containing domain"/>
    <property type="match status" value="4"/>
</dbReference>
<dbReference type="PROSITE" id="PS50088">
    <property type="entry name" value="ANK_REPEAT"/>
    <property type="match status" value="2"/>
</dbReference>
<keyword evidence="5" id="KW-1185">Reference proteome</keyword>
<dbReference type="SUPFAM" id="SSF48403">
    <property type="entry name" value="Ankyrin repeat"/>
    <property type="match status" value="3"/>
</dbReference>
<dbReference type="InterPro" id="IPR036770">
    <property type="entry name" value="Ankyrin_rpt-contain_sf"/>
</dbReference>
<keyword evidence="1" id="KW-0677">Repeat</keyword>
<organism evidence="4 5">
    <name type="scientific">Anaeramoeba flamelloides</name>
    <dbReference type="NCBI Taxonomy" id="1746091"/>
    <lineage>
        <taxon>Eukaryota</taxon>
        <taxon>Metamonada</taxon>
        <taxon>Anaeramoebidae</taxon>
        <taxon>Anaeramoeba</taxon>
    </lineage>
</organism>
<evidence type="ECO:0000256" key="2">
    <source>
        <dbReference type="ARBA" id="ARBA00023043"/>
    </source>
</evidence>
<feature type="repeat" description="ANK" evidence="3">
    <location>
        <begin position="823"/>
        <end position="857"/>
    </location>
</feature>
<gene>
    <name evidence="4" type="ORF">M0813_16469</name>
</gene>
<name>A0ABQ8YZ91_9EUKA</name>
<comment type="caution">
    <text evidence="4">The sequence shown here is derived from an EMBL/GenBank/DDBJ whole genome shotgun (WGS) entry which is preliminary data.</text>
</comment>
<proteinExistence type="predicted"/>
<dbReference type="SMART" id="SM00248">
    <property type="entry name" value="ANK"/>
    <property type="match status" value="12"/>
</dbReference>
<evidence type="ECO:0000256" key="3">
    <source>
        <dbReference type="PROSITE-ProRule" id="PRU00023"/>
    </source>
</evidence>
<dbReference type="EMBL" id="JAOAOG010000090">
    <property type="protein sequence ID" value="KAJ6249790.1"/>
    <property type="molecule type" value="Genomic_DNA"/>
</dbReference>
<accession>A0ABQ8YZ91</accession>
<sequence length="875" mass="100172">MLSRLRRQSYLMTFGKLIKYINAGFSSPGYVEQLIEKGSDVNDKTKFGTVFHFLCFPKNKSIKPKSFDGILQLLFKNGINLNIQDYNGDTGVHYYFLTRCAQLRHLELFEQAGFNYELQNNSGVSCYHNFLIYKPDLKTAQHLHSQNVDFQSRVSLRLKTSVLERTNLNCVHLVCGSLGGVDLKLLNFLLGCKLSCKGSTGDNETVLHLCCLSHRIHFEVIEFFLGSGVDASQISNFKKNCLEVLLNNAFLEDEQKIKVCKILLDHYKNRGSLAAIKKANRKYCVLALQNSQQLACKLIGLLSLYGFNTEIHDNDNNKNNLLHLYGSKDYYSREGMQYLVDTIGLNPCECNNKKENALHIISRNITADYVPCAKYLLAKGVDLNLKNYSGQNVVDLITRKALVPQEVLKFLFLSFQNLDQKTHFHPSLFYLTCCQLKLSSSELSSCLKNKRPNLSLTSTTSKTLLYQIFRHKGLTLANLQLLVAHGAQINAQPKRGFSCLNGIIDGLGEGEKLDRSIVDYLIHSGLDVNFINGDHHNYLTQMCHGKVYNIQLLKVLLQNEINVNYSHPQFQTAFHILIRQYDNSNESKVECFFKTMILNLKNFNPQVCFSKRSSILILMVRKMGTMDSNILKVCIEKGVNINKVDKKRFHPLHRLCKSLFDNSQAIEYLLKMGVDPNIQTFNKNTPLHFLIRNDYHFEKSFKLLMQYGTNLNIKNAKQWTPFHLLINKQTTNFSIIKLFIANGQNINTVTPNGQSLLEKISKLEYNMQNYNFIQFLLNKGAQINLQLKNNSNCFISACYSYPSIQTLDLLIKNGARIDEKNIFGKNALLLLFEKRIINFELIKFLIQKGADVNSKTKKNRSCLLILIIKYFYSII</sequence>